<feature type="transmembrane region" description="Helical" evidence="5">
    <location>
        <begin position="224"/>
        <end position="243"/>
    </location>
</feature>
<feature type="domain" description="Major facilitator superfamily (MFS) profile" evidence="6">
    <location>
        <begin position="14"/>
        <end position="481"/>
    </location>
</feature>
<feature type="transmembrane region" description="Helical" evidence="5">
    <location>
        <begin position="165"/>
        <end position="188"/>
    </location>
</feature>
<comment type="caution">
    <text evidence="7">The sequence shown here is derived from an EMBL/GenBank/DDBJ whole genome shotgun (WGS) entry which is preliminary data.</text>
</comment>
<evidence type="ECO:0000259" key="6">
    <source>
        <dbReference type="PROSITE" id="PS50850"/>
    </source>
</evidence>
<feature type="transmembrane region" description="Helical" evidence="5">
    <location>
        <begin position="200"/>
        <end position="218"/>
    </location>
</feature>
<accession>A0A4U3M7H8</accession>
<keyword evidence="3 5" id="KW-1133">Transmembrane helix</keyword>
<dbReference type="PANTHER" id="PTHR42718">
    <property type="entry name" value="MAJOR FACILITATOR SUPERFAMILY MULTIDRUG TRANSPORTER MFSC"/>
    <property type="match status" value="1"/>
</dbReference>
<protein>
    <submittedName>
        <fullName evidence="7">MFS transporter</fullName>
    </submittedName>
</protein>
<dbReference type="AlphaFoldDB" id="A0A4U3M7H8"/>
<feature type="transmembrane region" description="Helical" evidence="5">
    <location>
        <begin position="50"/>
        <end position="68"/>
    </location>
</feature>
<feature type="transmembrane region" description="Helical" evidence="5">
    <location>
        <begin position="352"/>
        <end position="378"/>
    </location>
</feature>
<dbReference type="RefSeq" id="WP_137249963.1">
    <property type="nucleotide sequence ID" value="NZ_SZQA01000031.1"/>
</dbReference>
<dbReference type="Gene3D" id="1.20.1720.10">
    <property type="entry name" value="Multidrug resistance protein D"/>
    <property type="match status" value="1"/>
</dbReference>
<reference evidence="7 8" key="1">
    <citation type="submission" date="2019-04" db="EMBL/GenBank/DDBJ databases">
        <title>Herbidospora sp. NEAU-GS14.nov., a novel actinomycete isolated from soil.</title>
        <authorList>
            <person name="Han L."/>
        </authorList>
    </citation>
    <scope>NUCLEOTIDE SEQUENCE [LARGE SCALE GENOMIC DNA]</scope>
    <source>
        <strain evidence="7 8">NEAU-GS14</strain>
    </source>
</reference>
<feature type="transmembrane region" description="Helical" evidence="5">
    <location>
        <begin position="457"/>
        <end position="477"/>
    </location>
</feature>
<dbReference type="PANTHER" id="PTHR42718:SF42">
    <property type="entry name" value="EXPORT PROTEIN"/>
    <property type="match status" value="1"/>
</dbReference>
<evidence type="ECO:0000256" key="1">
    <source>
        <dbReference type="ARBA" id="ARBA00004651"/>
    </source>
</evidence>
<dbReference type="InterPro" id="IPR020846">
    <property type="entry name" value="MFS_dom"/>
</dbReference>
<keyword evidence="2 5" id="KW-0812">Transmembrane</keyword>
<name>A0A4U3M7H8_9ACTN</name>
<dbReference type="Proteomes" id="UP000308705">
    <property type="component" value="Unassembled WGS sequence"/>
</dbReference>
<evidence type="ECO:0000256" key="5">
    <source>
        <dbReference type="SAM" id="Phobius"/>
    </source>
</evidence>
<organism evidence="7 8">
    <name type="scientific">Herbidospora galbida</name>
    <dbReference type="NCBI Taxonomy" id="2575442"/>
    <lineage>
        <taxon>Bacteria</taxon>
        <taxon>Bacillati</taxon>
        <taxon>Actinomycetota</taxon>
        <taxon>Actinomycetes</taxon>
        <taxon>Streptosporangiales</taxon>
        <taxon>Streptosporangiaceae</taxon>
        <taxon>Herbidospora</taxon>
    </lineage>
</organism>
<dbReference type="PROSITE" id="PS50850">
    <property type="entry name" value="MFS"/>
    <property type="match status" value="1"/>
</dbReference>
<dbReference type="PRINTS" id="PR01036">
    <property type="entry name" value="TCRTETB"/>
</dbReference>
<dbReference type="CDD" id="cd17321">
    <property type="entry name" value="MFS_MMR_MDR_like"/>
    <property type="match status" value="1"/>
</dbReference>
<evidence type="ECO:0000313" key="8">
    <source>
        <dbReference type="Proteomes" id="UP000308705"/>
    </source>
</evidence>
<evidence type="ECO:0000256" key="4">
    <source>
        <dbReference type="ARBA" id="ARBA00023136"/>
    </source>
</evidence>
<proteinExistence type="predicted"/>
<dbReference type="Gene3D" id="1.20.1250.20">
    <property type="entry name" value="MFS general substrate transporter like domains"/>
    <property type="match status" value="1"/>
</dbReference>
<evidence type="ECO:0000256" key="2">
    <source>
        <dbReference type="ARBA" id="ARBA00022692"/>
    </source>
</evidence>
<dbReference type="EMBL" id="SZQA01000031">
    <property type="protein sequence ID" value="TKK84928.1"/>
    <property type="molecule type" value="Genomic_DNA"/>
</dbReference>
<dbReference type="InterPro" id="IPR036259">
    <property type="entry name" value="MFS_trans_sf"/>
</dbReference>
<sequence length="493" mass="50895">MTSNTVRDPRRWWILVALCLALLTIVVDNTVLNLAIPALMRDLGATPADVQWIIDGYILVFAGLLLTAGSLSDRYGRRKALVFGLVIFGASSVLAMLAAEPWHLIAARVLMGVGGSFMMPSTLSILITVFDEDERRTAIAAWSAVAGVGVIAGPTLGGFLLHNYYWGSVFLLNVPIAIVAIIAALVLMPESKGEPRGFDPIGVVLSIVGLSSAVWVVIMLPQDGFSPLMTAVAVAAIGGFVLWERRAPHPLLPLELFRNRSFSGASFSIVLLSFGAGALMLALTQYLQFVLGYAALQAGLALVPYVLASFVFSGVGAALGKKVSNKTLIVSGLTVLAAAFGLLSTLDVADGYGFLITCLIVMGVGGGLAGPAAYATLMGAVPPKHAGVGSALNDTVQQVGAALSIAVLGSVLAAAYTAAMPEGAPAAARESVNAALDSGVAELVRAGKESFLSAMSIGSWVGAGFTLLAALVALLVLPRKTPVAEPVAEPVKM</sequence>
<feature type="transmembrane region" description="Helical" evidence="5">
    <location>
        <begin position="327"/>
        <end position="346"/>
    </location>
</feature>
<feature type="transmembrane region" description="Helical" evidence="5">
    <location>
        <begin position="264"/>
        <end position="287"/>
    </location>
</feature>
<feature type="transmembrane region" description="Helical" evidence="5">
    <location>
        <begin position="139"/>
        <end position="159"/>
    </location>
</feature>
<dbReference type="GO" id="GO:0022857">
    <property type="term" value="F:transmembrane transporter activity"/>
    <property type="evidence" value="ECO:0007669"/>
    <property type="project" value="InterPro"/>
</dbReference>
<feature type="transmembrane region" description="Helical" evidence="5">
    <location>
        <begin position="399"/>
        <end position="419"/>
    </location>
</feature>
<gene>
    <name evidence="7" type="ORF">FDA94_27430</name>
</gene>
<feature type="transmembrane region" description="Helical" evidence="5">
    <location>
        <begin position="80"/>
        <end position="99"/>
    </location>
</feature>
<dbReference type="Pfam" id="PF07690">
    <property type="entry name" value="MFS_1"/>
    <property type="match status" value="1"/>
</dbReference>
<dbReference type="OrthoDB" id="9781469at2"/>
<dbReference type="InterPro" id="IPR011701">
    <property type="entry name" value="MFS"/>
</dbReference>
<dbReference type="SUPFAM" id="SSF103473">
    <property type="entry name" value="MFS general substrate transporter"/>
    <property type="match status" value="1"/>
</dbReference>
<dbReference type="GO" id="GO:0005886">
    <property type="term" value="C:plasma membrane"/>
    <property type="evidence" value="ECO:0007669"/>
    <property type="project" value="UniProtKB-SubCell"/>
</dbReference>
<keyword evidence="8" id="KW-1185">Reference proteome</keyword>
<evidence type="ECO:0000256" key="3">
    <source>
        <dbReference type="ARBA" id="ARBA00022989"/>
    </source>
</evidence>
<feature type="transmembrane region" description="Helical" evidence="5">
    <location>
        <begin position="105"/>
        <end position="127"/>
    </location>
</feature>
<evidence type="ECO:0000313" key="7">
    <source>
        <dbReference type="EMBL" id="TKK84928.1"/>
    </source>
</evidence>
<comment type="subcellular location">
    <subcellularLocation>
        <location evidence="1">Cell membrane</location>
        <topology evidence="1">Multi-pass membrane protein</topology>
    </subcellularLocation>
</comment>
<feature type="transmembrane region" description="Helical" evidence="5">
    <location>
        <begin position="12"/>
        <end position="38"/>
    </location>
</feature>
<keyword evidence="4 5" id="KW-0472">Membrane</keyword>
<feature type="transmembrane region" description="Helical" evidence="5">
    <location>
        <begin position="293"/>
        <end position="315"/>
    </location>
</feature>